<gene>
    <name evidence="1" type="ORF">ERS852523_01002</name>
</gene>
<protein>
    <submittedName>
        <fullName evidence="1">Uncharacterized protein</fullName>
    </submittedName>
</protein>
<evidence type="ECO:0000313" key="2">
    <source>
        <dbReference type="Proteomes" id="UP000095712"/>
    </source>
</evidence>
<dbReference type="Proteomes" id="UP000095712">
    <property type="component" value="Unassembled WGS sequence"/>
</dbReference>
<evidence type="ECO:0000313" key="1">
    <source>
        <dbReference type="EMBL" id="CUP24560.1"/>
    </source>
</evidence>
<sequence>MKCSLSTYYRIIDSELYNFEDGYMQLNADIDAKTIDLEKYISEQKKGIAEMCHVPAENVVSISRMEYETYTDE</sequence>
<name>A0A174LS61_9FIRM</name>
<dbReference type="OrthoDB" id="2057353at2"/>
<dbReference type="RefSeq" id="WP_055149954.1">
    <property type="nucleotide sequence ID" value="NZ_CZAW01000008.1"/>
</dbReference>
<accession>A0A174LS61</accession>
<organism evidence="1 2">
    <name type="scientific">Blautia wexlerae</name>
    <dbReference type="NCBI Taxonomy" id="418240"/>
    <lineage>
        <taxon>Bacteria</taxon>
        <taxon>Bacillati</taxon>
        <taxon>Bacillota</taxon>
        <taxon>Clostridia</taxon>
        <taxon>Lachnospirales</taxon>
        <taxon>Lachnospiraceae</taxon>
        <taxon>Blautia</taxon>
    </lineage>
</organism>
<reference evidence="1 2" key="1">
    <citation type="submission" date="2015-09" db="EMBL/GenBank/DDBJ databases">
        <authorList>
            <consortium name="Pathogen Informatics"/>
        </authorList>
    </citation>
    <scope>NUCLEOTIDE SEQUENCE [LARGE SCALE GENOMIC DNA]</scope>
    <source>
        <strain evidence="1 2">2789STDY5834911</strain>
    </source>
</reference>
<proteinExistence type="predicted"/>
<dbReference type="AlphaFoldDB" id="A0A174LS61"/>
<dbReference type="EMBL" id="CZAW01000008">
    <property type="protein sequence ID" value="CUP24560.1"/>
    <property type="molecule type" value="Genomic_DNA"/>
</dbReference>